<feature type="chain" id="PRO_5039298289" evidence="2">
    <location>
        <begin position="22"/>
        <end position="533"/>
    </location>
</feature>
<dbReference type="InterPro" id="IPR006059">
    <property type="entry name" value="SBP"/>
</dbReference>
<dbReference type="SUPFAM" id="SSF53850">
    <property type="entry name" value="Periplasmic binding protein-like II"/>
    <property type="match status" value="1"/>
</dbReference>
<evidence type="ECO:0000313" key="4">
    <source>
        <dbReference type="EMBL" id="MBB6730087.1"/>
    </source>
</evidence>
<dbReference type="RefSeq" id="WP_185127758.1">
    <property type="nucleotide sequence ID" value="NZ_JACJVO010000005.1"/>
</dbReference>
<gene>
    <name evidence="4" type="ORF">H7C18_04180</name>
</gene>
<dbReference type="InterPro" id="IPR022627">
    <property type="entry name" value="DUF3502"/>
</dbReference>
<dbReference type="EMBL" id="JACJVO010000005">
    <property type="protein sequence ID" value="MBB6730087.1"/>
    <property type="molecule type" value="Genomic_DNA"/>
</dbReference>
<dbReference type="InterPro" id="IPR050490">
    <property type="entry name" value="Bact_solute-bd_prot1"/>
</dbReference>
<dbReference type="Proteomes" id="UP000564644">
    <property type="component" value="Unassembled WGS sequence"/>
</dbReference>
<dbReference type="PROSITE" id="PS51257">
    <property type="entry name" value="PROKAR_LIPOPROTEIN"/>
    <property type="match status" value="1"/>
</dbReference>
<comment type="caution">
    <text evidence="4">The sequence shown here is derived from an EMBL/GenBank/DDBJ whole genome shotgun (WGS) entry which is preliminary data.</text>
</comment>
<sequence length="533" mass="58866">MRLRKGMTALAAASLLLVAAAGCGSNGNNDSGNASPSGSAPASGASPSGSAGSSAEAPAQKLDPVTLKIVIPGDRPPDMDAVIKEAEDRMKDTINVKLDVVFVPFSDLAQKTQVMLASGEDVDLIFDAPWLHMNQMVSAGYYEPLEDLIAKYGQDAVKVRSQEMFDANTFQGKVYAMPMANSHLAGRTYLVRKDLREKYGLPPIQTYDDLIKFAYKVKENDKDVIPLLAYGQGAQTDVTWGSFRAFMEYDPQFLESDALGQSLVLYYKNNDGKVYNLFDEMEPKIWSWIEDARKLYTDGLIDPDVLAIKDVDSVINSGKVAVAVHNEYGVPSALQSALAQNVPGAELEPVTFVKMEPGANISNFKQANFLAIPKVSKNKERAMMFLNWTAQKDNYDLLAYGIEGKDYEKIGDDKYKPIGTGYPAFGYAWVWNPTMERINADYDDDTVAHYKFTQDAANLTPSILTGFSFDPTPVTNEITLYNTVADKYYNSIFDGVVDPDATWAKFKKEAEGNVKKIQIELQRQIDEFLASKK</sequence>
<dbReference type="Gene3D" id="3.40.190.10">
    <property type="entry name" value="Periplasmic binding protein-like II"/>
    <property type="match status" value="1"/>
</dbReference>
<keyword evidence="2" id="KW-0732">Signal</keyword>
<dbReference type="PANTHER" id="PTHR43649:SF17">
    <property type="entry name" value="ABC TRANSPORTER SOLUTE BINDING PROTEIN-SUGAR TRANSPORT"/>
    <property type="match status" value="1"/>
</dbReference>
<dbReference type="Pfam" id="PF12010">
    <property type="entry name" value="DUF3502"/>
    <property type="match status" value="1"/>
</dbReference>
<protein>
    <submittedName>
        <fullName evidence="4">Extracellular solute-binding protein</fullName>
    </submittedName>
</protein>
<dbReference type="PANTHER" id="PTHR43649">
    <property type="entry name" value="ARABINOSE-BINDING PROTEIN-RELATED"/>
    <property type="match status" value="1"/>
</dbReference>
<dbReference type="Pfam" id="PF01547">
    <property type="entry name" value="SBP_bac_1"/>
    <property type="match status" value="1"/>
</dbReference>
<keyword evidence="5" id="KW-1185">Reference proteome</keyword>
<proteinExistence type="predicted"/>
<evidence type="ECO:0000259" key="3">
    <source>
        <dbReference type="Pfam" id="PF12010"/>
    </source>
</evidence>
<feature type="region of interest" description="Disordered" evidence="1">
    <location>
        <begin position="30"/>
        <end position="59"/>
    </location>
</feature>
<evidence type="ECO:0000313" key="5">
    <source>
        <dbReference type="Proteomes" id="UP000564644"/>
    </source>
</evidence>
<accession>A0A7X0VUB5</accession>
<reference evidence="4 5" key="1">
    <citation type="submission" date="2020-08" db="EMBL/GenBank/DDBJ databases">
        <title>Cohnella phylogeny.</title>
        <authorList>
            <person name="Dunlap C."/>
        </authorList>
    </citation>
    <scope>NUCLEOTIDE SEQUENCE [LARGE SCALE GENOMIC DNA]</scope>
    <source>
        <strain evidence="4 5">CBP 2801</strain>
    </source>
</reference>
<feature type="domain" description="DUF3502" evidence="3">
    <location>
        <begin position="464"/>
        <end position="530"/>
    </location>
</feature>
<organism evidence="4 5">
    <name type="scientific">Cohnella zeiphila</name>
    <dbReference type="NCBI Taxonomy" id="2761120"/>
    <lineage>
        <taxon>Bacteria</taxon>
        <taxon>Bacillati</taxon>
        <taxon>Bacillota</taxon>
        <taxon>Bacilli</taxon>
        <taxon>Bacillales</taxon>
        <taxon>Paenibacillaceae</taxon>
        <taxon>Cohnella</taxon>
    </lineage>
</organism>
<feature type="signal peptide" evidence="2">
    <location>
        <begin position="1"/>
        <end position="21"/>
    </location>
</feature>
<evidence type="ECO:0000256" key="1">
    <source>
        <dbReference type="SAM" id="MobiDB-lite"/>
    </source>
</evidence>
<dbReference type="AlphaFoldDB" id="A0A7X0VUB5"/>
<name>A0A7X0VUB5_9BACL</name>
<evidence type="ECO:0000256" key="2">
    <source>
        <dbReference type="SAM" id="SignalP"/>
    </source>
</evidence>